<reference evidence="1 2" key="1">
    <citation type="submission" date="2009-08" db="EMBL/GenBank/DDBJ databases">
        <authorList>
            <person name="Weinstock G."/>
            <person name="Sodergren E."/>
            <person name="Clifton S."/>
            <person name="Fulton L."/>
            <person name="Fulton B."/>
            <person name="Courtney L."/>
            <person name="Fronick C."/>
            <person name="Harrison M."/>
            <person name="Strong C."/>
            <person name="Farmer C."/>
            <person name="Delahaunty K."/>
            <person name="Markovic C."/>
            <person name="Hall O."/>
            <person name="Minx P."/>
            <person name="Tomlinson C."/>
            <person name="Mitreva M."/>
            <person name="Nelson J."/>
            <person name="Hou S."/>
            <person name="Wollam A."/>
            <person name="Pepin K.H."/>
            <person name="Johnson M."/>
            <person name="Bhonagiri V."/>
            <person name="Nash W.E."/>
            <person name="Warren W."/>
            <person name="Chinwalla A."/>
            <person name="Mardis E.R."/>
            <person name="Wilson R.K."/>
        </authorList>
    </citation>
    <scope>NUCLEOTIDE SEQUENCE [LARGE SCALE GENOMIC DNA]</scope>
    <source>
        <strain evidence="1 2">L1-82</strain>
    </source>
</reference>
<sequence>MGFEIFHAIIGHKGMFMKVIKYPYDLFCGNRNRKGEHVI</sequence>
<comment type="caution">
    <text evidence="1">The sequence shown here is derived from an EMBL/GenBank/DDBJ whole genome shotgun (WGS) entry which is preliminary data.</text>
</comment>
<accession>C7G8D9</accession>
<protein>
    <submittedName>
        <fullName evidence="1">Uncharacterized protein</fullName>
    </submittedName>
</protein>
<dbReference type="EMBL" id="ABYJ02000053">
    <property type="protein sequence ID" value="EEV01886.1"/>
    <property type="molecule type" value="Genomic_DNA"/>
</dbReference>
<name>C7G8D9_9FIRM</name>
<organism evidence="1 2">
    <name type="scientific">Roseburia intestinalis L1-82</name>
    <dbReference type="NCBI Taxonomy" id="536231"/>
    <lineage>
        <taxon>Bacteria</taxon>
        <taxon>Bacillati</taxon>
        <taxon>Bacillota</taxon>
        <taxon>Clostridia</taxon>
        <taxon>Lachnospirales</taxon>
        <taxon>Lachnospiraceae</taxon>
        <taxon>Roseburia</taxon>
    </lineage>
</organism>
<dbReference type="HOGENOM" id="CLU_3316330_0_0_9"/>
<proteinExistence type="predicted"/>
<dbReference type="Proteomes" id="UP000004828">
    <property type="component" value="Unassembled WGS sequence"/>
</dbReference>
<evidence type="ECO:0000313" key="2">
    <source>
        <dbReference type="Proteomes" id="UP000004828"/>
    </source>
</evidence>
<gene>
    <name evidence="1" type="ORF">ROSINTL182_06163</name>
</gene>
<dbReference type="AlphaFoldDB" id="C7G8D9"/>
<evidence type="ECO:0000313" key="1">
    <source>
        <dbReference type="EMBL" id="EEV01886.1"/>
    </source>
</evidence>